<keyword evidence="8" id="KW-1185">Reference proteome</keyword>
<reference evidence="7" key="1">
    <citation type="submission" date="2022-05" db="EMBL/GenBank/DDBJ databases">
        <authorList>
            <person name="Tuo L."/>
        </authorList>
    </citation>
    <scope>NUCLEOTIDE SEQUENCE</scope>
    <source>
        <strain evidence="7">BSK12Z-4</strain>
    </source>
</reference>
<dbReference type="RefSeq" id="WP_250826488.1">
    <property type="nucleotide sequence ID" value="NZ_JAMOIL010000005.1"/>
</dbReference>
<feature type="domain" description="HTH gntR-type" evidence="6">
    <location>
        <begin position="20"/>
        <end position="88"/>
    </location>
</feature>
<evidence type="ECO:0000256" key="5">
    <source>
        <dbReference type="ARBA" id="ARBA00023163"/>
    </source>
</evidence>
<dbReference type="PRINTS" id="PR00035">
    <property type="entry name" value="HTHGNTR"/>
</dbReference>
<evidence type="ECO:0000256" key="2">
    <source>
        <dbReference type="ARBA" id="ARBA00022898"/>
    </source>
</evidence>
<dbReference type="AlphaFoldDB" id="A0A9X2D5A9"/>
<dbReference type="InterPro" id="IPR036390">
    <property type="entry name" value="WH_DNA-bd_sf"/>
</dbReference>
<dbReference type="Proteomes" id="UP001139485">
    <property type="component" value="Unassembled WGS sequence"/>
</dbReference>
<sequence>MQQSISAGRVAALVGPLDGGPAYASLEASLRLLIGDGRIGYDVRLPSERDLTATLGLSRTTVARAYAGLRESGYAAARQGSGTFTRVPGGRSVTHDHALSPRMDEEIDLGCAATGAAPGLTEAFAGAATDLPAYLGGHGYFLAGLPVLQEAIAAQYTRRGLPTDPRQVVVTPGALAASALVSVALTQPGTRVLVESPVYPNAVQALRTAGARVLPSPVDGGAVEGEDGGWAMDEIGARLRQVRPALAYLVPDFQNPTGHLMADEQRAQLADHLAAAGTTAVVDEAHHAIALDDVDLPLPLAAHAPGAISLGSAAKAYWGGLRLGWVRAPHALVDDLLRARLGLDLGTPVMEQLVLRRLLDAGPVLPGHLDRLREQRDTLVAGLREHLPSWRFRVPAGGLSLWCALPAPLAVPLAAAAEERGVAITPGPVFAIETGLSRYVRIAWTRPAAELADAVPRLAAAWAHTLHGAPAGARGPERMTVA</sequence>
<comment type="caution">
    <text evidence="7">The sequence shown here is derived from an EMBL/GenBank/DDBJ whole genome shotgun (WGS) entry which is preliminary data.</text>
</comment>
<dbReference type="GO" id="GO:0030170">
    <property type="term" value="F:pyridoxal phosphate binding"/>
    <property type="evidence" value="ECO:0007669"/>
    <property type="project" value="InterPro"/>
</dbReference>
<keyword evidence="2" id="KW-0663">Pyridoxal phosphate</keyword>
<dbReference type="InterPro" id="IPR004839">
    <property type="entry name" value="Aminotransferase_I/II_large"/>
</dbReference>
<comment type="similarity">
    <text evidence="1">In the C-terminal section; belongs to the class-I pyridoxal-phosphate-dependent aminotransferase family.</text>
</comment>
<accession>A0A9X2D5A9</accession>
<gene>
    <name evidence="7" type="ORF">M8330_05375</name>
</gene>
<dbReference type="Pfam" id="PF00392">
    <property type="entry name" value="GntR"/>
    <property type="match status" value="1"/>
</dbReference>
<dbReference type="CDD" id="cd07377">
    <property type="entry name" value="WHTH_GntR"/>
    <property type="match status" value="1"/>
</dbReference>
<dbReference type="InterPro" id="IPR015421">
    <property type="entry name" value="PyrdxlP-dep_Trfase_major"/>
</dbReference>
<dbReference type="InterPro" id="IPR036388">
    <property type="entry name" value="WH-like_DNA-bd_sf"/>
</dbReference>
<keyword evidence="5" id="KW-0804">Transcription</keyword>
<keyword evidence="3" id="KW-0805">Transcription regulation</keyword>
<dbReference type="PANTHER" id="PTHR46577:SF1">
    <property type="entry name" value="HTH-TYPE TRANSCRIPTIONAL REGULATORY PROTEIN GABR"/>
    <property type="match status" value="1"/>
</dbReference>
<dbReference type="PANTHER" id="PTHR46577">
    <property type="entry name" value="HTH-TYPE TRANSCRIPTIONAL REGULATORY PROTEIN GABR"/>
    <property type="match status" value="1"/>
</dbReference>
<dbReference type="GO" id="GO:0008483">
    <property type="term" value="F:transaminase activity"/>
    <property type="evidence" value="ECO:0007669"/>
    <property type="project" value="UniProtKB-KW"/>
</dbReference>
<dbReference type="InterPro" id="IPR015424">
    <property type="entry name" value="PyrdxlP-dep_Trfase"/>
</dbReference>
<dbReference type="SUPFAM" id="SSF53383">
    <property type="entry name" value="PLP-dependent transferases"/>
    <property type="match status" value="1"/>
</dbReference>
<keyword evidence="7" id="KW-0808">Transferase</keyword>
<dbReference type="Pfam" id="PF00155">
    <property type="entry name" value="Aminotran_1_2"/>
    <property type="match status" value="1"/>
</dbReference>
<dbReference type="InterPro" id="IPR051446">
    <property type="entry name" value="HTH_trans_reg/aminotransferase"/>
</dbReference>
<evidence type="ECO:0000313" key="7">
    <source>
        <dbReference type="EMBL" id="MCM0619722.1"/>
    </source>
</evidence>
<dbReference type="GO" id="GO:0003700">
    <property type="term" value="F:DNA-binding transcription factor activity"/>
    <property type="evidence" value="ECO:0007669"/>
    <property type="project" value="InterPro"/>
</dbReference>
<evidence type="ECO:0000256" key="4">
    <source>
        <dbReference type="ARBA" id="ARBA00023125"/>
    </source>
</evidence>
<organism evidence="7 8">
    <name type="scientific">Nocardioides bruguierae</name>
    <dbReference type="NCBI Taxonomy" id="2945102"/>
    <lineage>
        <taxon>Bacteria</taxon>
        <taxon>Bacillati</taxon>
        <taxon>Actinomycetota</taxon>
        <taxon>Actinomycetes</taxon>
        <taxon>Propionibacteriales</taxon>
        <taxon>Nocardioidaceae</taxon>
        <taxon>Nocardioides</taxon>
    </lineage>
</organism>
<dbReference type="Gene3D" id="3.40.640.10">
    <property type="entry name" value="Type I PLP-dependent aspartate aminotransferase-like (Major domain)"/>
    <property type="match status" value="1"/>
</dbReference>
<dbReference type="PROSITE" id="PS50949">
    <property type="entry name" value="HTH_GNTR"/>
    <property type="match status" value="1"/>
</dbReference>
<proteinExistence type="inferred from homology"/>
<dbReference type="InterPro" id="IPR000524">
    <property type="entry name" value="Tscrpt_reg_HTH_GntR"/>
</dbReference>
<keyword evidence="4" id="KW-0238">DNA-binding</keyword>
<keyword evidence="7" id="KW-0032">Aminotransferase</keyword>
<evidence type="ECO:0000256" key="3">
    <source>
        <dbReference type="ARBA" id="ARBA00023015"/>
    </source>
</evidence>
<evidence type="ECO:0000259" key="6">
    <source>
        <dbReference type="PROSITE" id="PS50949"/>
    </source>
</evidence>
<dbReference type="GO" id="GO:0003677">
    <property type="term" value="F:DNA binding"/>
    <property type="evidence" value="ECO:0007669"/>
    <property type="project" value="UniProtKB-KW"/>
</dbReference>
<dbReference type="CDD" id="cd00609">
    <property type="entry name" value="AAT_like"/>
    <property type="match status" value="1"/>
</dbReference>
<evidence type="ECO:0000313" key="8">
    <source>
        <dbReference type="Proteomes" id="UP001139485"/>
    </source>
</evidence>
<name>A0A9X2D5A9_9ACTN</name>
<dbReference type="Gene3D" id="1.10.10.10">
    <property type="entry name" value="Winged helix-like DNA-binding domain superfamily/Winged helix DNA-binding domain"/>
    <property type="match status" value="1"/>
</dbReference>
<evidence type="ECO:0000256" key="1">
    <source>
        <dbReference type="ARBA" id="ARBA00005384"/>
    </source>
</evidence>
<dbReference type="SMART" id="SM00345">
    <property type="entry name" value="HTH_GNTR"/>
    <property type="match status" value="1"/>
</dbReference>
<dbReference type="EMBL" id="JAMOIL010000005">
    <property type="protein sequence ID" value="MCM0619722.1"/>
    <property type="molecule type" value="Genomic_DNA"/>
</dbReference>
<protein>
    <submittedName>
        <fullName evidence="7">PLP-dependent aminotransferase family protein</fullName>
    </submittedName>
</protein>
<dbReference type="SUPFAM" id="SSF46785">
    <property type="entry name" value="Winged helix' DNA-binding domain"/>
    <property type="match status" value="1"/>
</dbReference>